<dbReference type="RefSeq" id="WP_183800289.1">
    <property type="nucleotide sequence ID" value="NZ_JACIEE010000002.1"/>
</dbReference>
<sequence length="163" mass="17074">MRKEIVVAMALALSASVATVSMAQSKYGSAAGWDIFVKDSMGPGCLIKKANADGTQIQMGIDATTGPRGYIALYTKVDANVTSGEKLAVLFDVDGQQFSGEATGQVMDGYRGAFVWVNNPDFIYDLAKKKVLTITPKGGNPIAVNLAGTDAAFDALRACQAAQ</sequence>
<evidence type="ECO:0000313" key="2">
    <source>
        <dbReference type="EMBL" id="MBB3975942.1"/>
    </source>
</evidence>
<reference evidence="2 3" key="1">
    <citation type="submission" date="2020-08" db="EMBL/GenBank/DDBJ databases">
        <title>Genomic Encyclopedia of Type Strains, Phase IV (KMG-IV): sequencing the most valuable type-strain genomes for metagenomic binning, comparative biology and taxonomic classification.</title>
        <authorList>
            <person name="Goeker M."/>
        </authorList>
    </citation>
    <scope>NUCLEOTIDE SEQUENCE [LARGE SCALE GENOMIC DNA]</scope>
    <source>
        <strain evidence="2 3">DSM 100211</strain>
    </source>
</reference>
<dbReference type="Proteomes" id="UP000574761">
    <property type="component" value="Unassembled WGS sequence"/>
</dbReference>
<comment type="caution">
    <text evidence="2">The sequence shown here is derived from an EMBL/GenBank/DDBJ whole genome shotgun (WGS) entry which is preliminary data.</text>
</comment>
<feature type="chain" id="PRO_5030845793" description="Invasion associated locus B family protein" evidence="1">
    <location>
        <begin position="24"/>
        <end position="163"/>
    </location>
</feature>
<feature type="signal peptide" evidence="1">
    <location>
        <begin position="1"/>
        <end position="23"/>
    </location>
</feature>
<dbReference type="AlphaFoldDB" id="A0A7W6D886"/>
<accession>A0A7W6D886</accession>
<dbReference type="EMBL" id="JACIEE010000002">
    <property type="protein sequence ID" value="MBB3975942.1"/>
    <property type="molecule type" value="Genomic_DNA"/>
</dbReference>
<evidence type="ECO:0008006" key="4">
    <source>
        <dbReference type="Google" id="ProtNLM"/>
    </source>
</evidence>
<evidence type="ECO:0000313" key="3">
    <source>
        <dbReference type="Proteomes" id="UP000574761"/>
    </source>
</evidence>
<keyword evidence="1" id="KW-0732">Signal</keyword>
<protein>
    <recommendedName>
        <fullName evidence="4">Invasion associated locus B family protein</fullName>
    </recommendedName>
</protein>
<organism evidence="2 3">
    <name type="scientific">Mycoplana azooxidifex</name>
    <dbReference type="NCBI Taxonomy" id="1636188"/>
    <lineage>
        <taxon>Bacteria</taxon>
        <taxon>Pseudomonadati</taxon>
        <taxon>Pseudomonadota</taxon>
        <taxon>Alphaproteobacteria</taxon>
        <taxon>Hyphomicrobiales</taxon>
        <taxon>Rhizobiaceae</taxon>
        <taxon>Mycoplana</taxon>
    </lineage>
</organism>
<proteinExistence type="predicted"/>
<evidence type="ECO:0000256" key="1">
    <source>
        <dbReference type="SAM" id="SignalP"/>
    </source>
</evidence>
<name>A0A7W6D886_9HYPH</name>
<gene>
    <name evidence="2" type="ORF">GGQ64_001129</name>
</gene>
<keyword evidence="3" id="KW-1185">Reference proteome</keyword>